<dbReference type="InterPro" id="IPR029058">
    <property type="entry name" value="AB_hydrolase_fold"/>
</dbReference>
<evidence type="ECO:0000256" key="5">
    <source>
        <dbReference type="PIRSR" id="PIRSR018169-1"/>
    </source>
</evidence>
<proteinExistence type="predicted"/>
<name>A0A8T2K7G9_9PIPI</name>
<dbReference type="Gene3D" id="3.40.50.1820">
    <property type="entry name" value="alpha/beta hydrolase"/>
    <property type="match status" value="1"/>
</dbReference>
<dbReference type="GO" id="GO:0016042">
    <property type="term" value="P:lipid catabolic process"/>
    <property type="evidence" value="ECO:0007669"/>
    <property type="project" value="UniProtKB-KW"/>
</dbReference>
<dbReference type="AlphaFoldDB" id="A0A8T2K7G9"/>
<evidence type="ECO:0000313" key="7">
    <source>
        <dbReference type="Proteomes" id="UP000812440"/>
    </source>
</evidence>
<dbReference type="PANTHER" id="PTHR10272">
    <property type="entry name" value="PLATELET-ACTIVATING FACTOR ACETYLHYDROLASE"/>
    <property type="match status" value="1"/>
</dbReference>
<feature type="active site" description="Nucleophile" evidence="5">
    <location>
        <position position="236"/>
    </location>
</feature>
<dbReference type="OrthoDB" id="2363873at2759"/>
<sequence length="388" mass="43412">MGAKLSLTIPSVTGPHPVSCTDIMTGYGKESIFFRLFYPCGPSPVVHQTLWIPRTEYVTALAKLKWESNINQYISSFILGQAQVPIPWNIPLESGIDKKPLIIFSHGLGAFRSMYSALCMELASNGFLVAVLEHRKSIYCRDGSACATYHFTDPAQTDTPLQEVWVPFRKVEVGTKEFYLRNYQLHHRANECVRAMRILKDINNGVAIHNVLKSEFDLQAFKDRIDFSKVAVMGHSFGGASAILCLAKDDTFRCAVALDAWISPLDDTSYPYIHKPILFINAEDFQTDSSIQKMKRLNSGKAEIITLVGTVHMSLSDFAFLSGFLIEFLSPRGTMDPVQCLKATIHSSLTFLQKHLGLSRDFCNLDQLSDETRACIVPDFPLINSSKL</sequence>
<dbReference type="PANTHER" id="PTHR10272:SF6">
    <property type="entry name" value="PLATELET-ACTIVATING FACTOR ACETYLHYDROLASE 2, CYTOPLASMIC"/>
    <property type="match status" value="1"/>
</dbReference>
<keyword evidence="3 4" id="KW-0443">Lipid metabolism</keyword>
<feature type="active site" description="Charge relay system" evidence="5">
    <location>
        <position position="259"/>
    </location>
</feature>
<dbReference type="SUPFAM" id="SSF53474">
    <property type="entry name" value="alpha/beta-Hydrolases"/>
    <property type="match status" value="1"/>
</dbReference>
<evidence type="ECO:0000313" key="6">
    <source>
        <dbReference type="EMBL" id="KAG8451307.1"/>
    </source>
</evidence>
<keyword evidence="1 4" id="KW-0378">Hydrolase</keyword>
<keyword evidence="2 4" id="KW-0442">Lipid degradation</keyword>
<comment type="catalytic activity">
    <reaction evidence="4">
        <text>a 1-O-alkyl-2-acetyl-sn-glycero-3-phosphocholine + H2O = a 1-O-alkyl-sn-glycero-3-phosphocholine + acetate + H(+)</text>
        <dbReference type="Rhea" id="RHEA:17777"/>
        <dbReference type="ChEBI" id="CHEBI:15377"/>
        <dbReference type="ChEBI" id="CHEBI:15378"/>
        <dbReference type="ChEBI" id="CHEBI:30089"/>
        <dbReference type="ChEBI" id="CHEBI:30909"/>
        <dbReference type="ChEBI" id="CHEBI:36707"/>
        <dbReference type="EC" id="3.1.1.47"/>
    </reaction>
</comment>
<keyword evidence="7" id="KW-1185">Reference proteome</keyword>
<accession>A0A8T2K7G9</accession>
<feature type="active site" description="Charge relay system" evidence="5">
    <location>
        <position position="312"/>
    </location>
</feature>
<dbReference type="Pfam" id="PF03403">
    <property type="entry name" value="PAF-AH_p_II"/>
    <property type="match status" value="1"/>
</dbReference>
<gene>
    <name evidence="6" type="ORF">GDO86_003504</name>
</gene>
<evidence type="ECO:0000256" key="4">
    <source>
        <dbReference type="PIRNR" id="PIRNR018169"/>
    </source>
</evidence>
<evidence type="ECO:0000256" key="2">
    <source>
        <dbReference type="ARBA" id="ARBA00022963"/>
    </source>
</evidence>
<dbReference type="GO" id="GO:0003847">
    <property type="term" value="F:1-alkyl-2-acetylglycerophosphocholine esterase activity"/>
    <property type="evidence" value="ECO:0007669"/>
    <property type="project" value="UniProtKB-UniRule"/>
</dbReference>
<dbReference type="PIRSF" id="PIRSF018169">
    <property type="entry name" value="PAF_acetylhydrolase"/>
    <property type="match status" value="1"/>
</dbReference>
<dbReference type="EC" id="3.1.1.47" evidence="4"/>
<reference evidence="6" key="1">
    <citation type="thesis" date="2020" institute="ProQuest LLC" country="789 East Eisenhower Parkway, Ann Arbor, MI, USA">
        <title>Comparative Genomics and Chromosome Evolution.</title>
        <authorList>
            <person name="Mudd A.B."/>
        </authorList>
    </citation>
    <scope>NUCLEOTIDE SEQUENCE</scope>
    <source>
        <strain evidence="6">Female2</strain>
        <tissue evidence="6">Blood</tissue>
    </source>
</reference>
<comment type="caution">
    <text evidence="6">The sequence shown here is derived from an EMBL/GenBank/DDBJ whole genome shotgun (WGS) entry which is preliminary data.</text>
</comment>
<organism evidence="6 7">
    <name type="scientific">Hymenochirus boettgeri</name>
    <name type="common">Congo dwarf clawed frog</name>
    <dbReference type="NCBI Taxonomy" id="247094"/>
    <lineage>
        <taxon>Eukaryota</taxon>
        <taxon>Metazoa</taxon>
        <taxon>Chordata</taxon>
        <taxon>Craniata</taxon>
        <taxon>Vertebrata</taxon>
        <taxon>Euteleostomi</taxon>
        <taxon>Amphibia</taxon>
        <taxon>Batrachia</taxon>
        <taxon>Anura</taxon>
        <taxon>Pipoidea</taxon>
        <taxon>Pipidae</taxon>
        <taxon>Pipinae</taxon>
        <taxon>Hymenochirus</taxon>
    </lineage>
</organism>
<evidence type="ECO:0000256" key="1">
    <source>
        <dbReference type="ARBA" id="ARBA00022801"/>
    </source>
</evidence>
<dbReference type="InterPro" id="IPR016715">
    <property type="entry name" value="PAF_acetylhydro_eukaryote"/>
</dbReference>
<dbReference type="EMBL" id="JAACNH010000002">
    <property type="protein sequence ID" value="KAG8451307.1"/>
    <property type="molecule type" value="Genomic_DNA"/>
</dbReference>
<protein>
    <recommendedName>
        <fullName evidence="4">Platelet-activating factor acetylhydrolase</fullName>
        <ecNumber evidence="4">3.1.1.47</ecNumber>
    </recommendedName>
</protein>
<evidence type="ECO:0000256" key="3">
    <source>
        <dbReference type="ARBA" id="ARBA00023098"/>
    </source>
</evidence>
<dbReference type="Proteomes" id="UP000812440">
    <property type="component" value="Chromosome 2"/>
</dbReference>